<dbReference type="GO" id="GO:0043197">
    <property type="term" value="C:dendritic spine"/>
    <property type="evidence" value="ECO:0007669"/>
    <property type="project" value="TreeGrafter"/>
</dbReference>
<keyword evidence="1 2" id="KW-0728">SH3 domain</keyword>
<dbReference type="Gene3D" id="2.30.30.40">
    <property type="entry name" value="SH3 Domains"/>
    <property type="match status" value="1"/>
</dbReference>
<feature type="domain" description="SH3" evidence="4">
    <location>
        <begin position="266"/>
        <end position="325"/>
    </location>
</feature>
<reference evidence="6" key="1">
    <citation type="submission" date="2025-08" db="UniProtKB">
        <authorList>
            <consortium name="RefSeq"/>
        </authorList>
    </citation>
    <scope>IDENTIFICATION</scope>
    <source>
        <tissue evidence="6">Leukocyte</tissue>
    </source>
</reference>
<evidence type="ECO:0000259" key="5">
    <source>
        <dbReference type="PROSITE" id="PS50106"/>
    </source>
</evidence>
<dbReference type="SUPFAM" id="SSF50044">
    <property type="entry name" value="SH3-domain"/>
    <property type="match status" value="1"/>
</dbReference>
<sequence length="427" mass="46900">MNAGHSPWWCGGGDPGSGLADFAAAVDTVPQNLWTEALAHTGHSRNDNFVMLNSQGLWEKPCCVWGRYEWPLLWLLLEAPWSLAFGDVKFIKTRCSAADTDLRVVSALQVAIIAGNFELAEYIKNHKETDIVPFREAPAYSNRRRRLPNTLAAPRVLLRSNSDNNLHAGPPEWAVCSTATSHRSLSPQLLQQTPSKPDGAVKSLGTYAPGPRSRSPSLNRLGGAGEDGKRPQQHWHIGLPFGPGANKDAISAFEYPGPKRKLYSAVPGRLFVVVKPYQPQVDGEIPLHRGDRVKVLSIGEGGFWEGSARGHIGWFPAECVEEVQCKPRDSQAETRADRSKKLFRHYTVGSYDSFDAASDCVIEDKTVVLQKKDNEGFGFVLRGAKADTPIEEFTPTPAFPALQYLESVDEGGVAWQAGLRTGDFLIE</sequence>
<dbReference type="PANTHER" id="PTHR24135:SF17">
    <property type="entry name" value="SH3 AND MULTIPLE ANKYRIN REPEAT DOMAINS PROTEIN 2"/>
    <property type="match status" value="1"/>
</dbReference>
<dbReference type="FunFam" id="2.30.30.40:FF:000025">
    <property type="entry name" value="SH3 and multiple ankyrin repeat domains protein 2"/>
    <property type="match status" value="1"/>
</dbReference>
<protein>
    <submittedName>
        <fullName evidence="6">SH3 and multiple ankyrin repeat domains protein 2-like</fullName>
    </submittedName>
</protein>
<feature type="region of interest" description="Disordered" evidence="3">
    <location>
        <begin position="184"/>
        <end position="233"/>
    </location>
</feature>
<dbReference type="InterPro" id="IPR001478">
    <property type="entry name" value="PDZ"/>
</dbReference>
<evidence type="ECO:0000256" key="3">
    <source>
        <dbReference type="SAM" id="MobiDB-lite"/>
    </source>
</evidence>
<dbReference type="AlphaFoldDB" id="A0A8B7TLG5"/>
<organism evidence="6">
    <name type="scientific">Castor canadensis</name>
    <name type="common">American beaver</name>
    <dbReference type="NCBI Taxonomy" id="51338"/>
    <lineage>
        <taxon>Eukaryota</taxon>
        <taxon>Metazoa</taxon>
        <taxon>Chordata</taxon>
        <taxon>Craniata</taxon>
        <taxon>Vertebrata</taxon>
        <taxon>Euteleostomi</taxon>
        <taxon>Mammalia</taxon>
        <taxon>Eutheria</taxon>
        <taxon>Euarchontoglires</taxon>
        <taxon>Glires</taxon>
        <taxon>Rodentia</taxon>
        <taxon>Castorimorpha</taxon>
        <taxon>Castoridae</taxon>
        <taxon>Castor</taxon>
    </lineage>
</organism>
<dbReference type="PANTHER" id="PTHR24135">
    <property type="entry name" value="SH3 AND MULTIPLE ANKYRIN REPEAT DOMAINS PROTEIN"/>
    <property type="match status" value="1"/>
</dbReference>
<dbReference type="PROSITE" id="PS50106">
    <property type="entry name" value="PDZ"/>
    <property type="match status" value="1"/>
</dbReference>
<dbReference type="KEGG" id="ccan:109676581"/>
<dbReference type="GO" id="GO:0045211">
    <property type="term" value="C:postsynaptic membrane"/>
    <property type="evidence" value="ECO:0007669"/>
    <property type="project" value="TreeGrafter"/>
</dbReference>
<dbReference type="PROSITE" id="PS50002">
    <property type="entry name" value="SH3"/>
    <property type="match status" value="1"/>
</dbReference>
<proteinExistence type="predicted"/>
<feature type="domain" description="PDZ" evidence="5">
    <location>
        <begin position="366"/>
        <end position="427"/>
    </location>
</feature>
<dbReference type="RefSeq" id="XP_020008519.1">
    <property type="nucleotide sequence ID" value="XM_020152930.1"/>
</dbReference>
<feature type="non-terminal residue" evidence="6">
    <location>
        <position position="427"/>
    </location>
</feature>
<evidence type="ECO:0000256" key="1">
    <source>
        <dbReference type="ARBA" id="ARBA00022443"/>
    </source>
</evidence>
<dbReference type="GO" id="GO:0030160">
    <property type="term" value="F:synaptic receptor adaptor activity"/>
    <property type="evidence" value="ECO:0007669"/>
    <property type="project" value="TreeGrafter"/>
</dbReference>
<evidence type="ECO:0000313" key="6">
    <source>
        <dbReference type="RefSeq" id="XP_020008519.1"/>
    </source>
</evidence>
<dbReference type="Gene3D" id="2.30.42.10">
    <property type="match status" value="1"/>
</dbReference>
<dbReference type="InterPro" id="IPR036034">
    <property type="entry name" value="PDZ_sf"/>
</dbReference>
<dbReference type="SMART" id="SM00326">
    <property type="entry name" value="SH3"/>
    <property type="match status" value="1"/>
</dbReference>
<dbReference type="GO" id="GO:0014069">
    <property type="term" value="C:postsynaptic density"/>
    <property type="evidence" value="ECO:0007669"/>
    <property type="project" value="TreeGrafter"/>
</dbReference>
<gene>
    <name evidence="6" type="primary">LOC109676581</name>
</gene>
<accession>A0A8B7TLG5</accession>
<dbReference type="Pfam" id="PF07653">
    <property type="entry name" value="SH3_2"/>
    <property type="match status" value="1"/>
</dbReference>
<dbReference type="InterPro" id="IPR036028">
    <property type="entry name" value="SH3-like_dom_sf"/>
</dbReference>
<evidence type="ECO:0000256" key="2">
    <source>
        <dbReference type="PROSITE-ProRule" id="PRU00192"/>
    </source>
</evidence>
<name>A0A8B7TLG5_CASCN</name>
<dbReference type="OrthoDB" id="445896at2759"/>
<feature type="compositionally biased region" description="Polar residues" evidence="3">
    <location>
        <begin position="184"/>
        <end position="195"/>
    </location>
</feature>
<dbReference type="InterPro" id="IPR001452">
    <property type="entry name" value="SH3_domain"/>
</dbReference>
<evidence type="ECO:0000259" key="4">
    <source>
        <dbReference type="PROSITE" id="PS50002"/>
    </source>
</evidence>
<dbReference type="InterPro" id="IPR051569">
    <property type="entry name" value="SHANK"/>
</dbReference>
<dbReference type="SUPFAM" id="SSF50156">
    <property type="entry name" value="PDZ domain-like"/>
    <property type="match status" value="1"/>
</dbReference>
<dbReference type="GO" id="GO:0035255">
    <property type="term" value="F:ionotropic glutamate receptor binding"/>
    <property type="evidence" value="ECO:0007669"/>
    <property type="project" value="TreeGrafter"/>
</dbReference>